<reference evidence="2" key="1">
    <citation type="submission" date="2016-05" db="EMBL/GenBank/DDBJ databases">
        <authorList>
            <person name="Lavstsen T."/>
            <person name="Jespersen J.S."/>
        </authorList>
    </citation>
    <scope>NUCLEOTIDE SEQUENCE</scope>
    <source>
        <tissue evidence="2">Brain</tissue>
    </source>
</reference>
<feature type="non-terminal residue" evidence="2">
    <location>
        <position position="1"/>
    </location>
</feature>
<organism evidence="2">
    <name type="scientific">Nothobranchius pienaari</name>
    <dbReference type="NCBI Taxonomy" id="704102"/>
    <lineage>
        <taxon>Eukaryota</taxon>
        <taxon>Metazoa</taxon>
        <taxon>Chordata</taxon>
        <taxon>Craniata</taxon>
        <taxon>Vertebrata</taxon>
        <taxon>Euteleostomi</taxon>
        <taxon>Actinopterygii</taxon>
        <taxon>Neopterygii</taxon>
        <taxon>Teleostei</taxon>
        <taxon>Neoteleostei</taxon>
        <taxon>Acanthomorphata</taxon>
        <taxon>Ovalentaria</taxon>
        <taxon>Atherinomorphae</taxon>
        <taxon>Cyprinodontiformes</taxon>
        <taxon>Nothobranchiidae</taxon>
        <taxon>Nothobranchius</taxon>
    </lineage>
</organism>
<accession>A0A1A8LQA3</accession>
<evidence type="ECO:0000256" key="1">
    <source>
        <dbReference type="SAM" id="MobiDB-lite"/>
    </source>
</evidence>
<proteinExistence type="predicted"/>
<evidence type="ECO:0000313" key="2">
    <source>
        <dbReference type="EMBL" id="SBR46703.1"/>
    </source>
</evidence>
<sequence length="50" mass="5411">GGAPPHRGSGRYRGPWGDPHQLQRRKAENAPARLLPGGPTRPHLCGLQHV</sequence>
<protein>
    <submittedName>
        <fullName evidence="2">DIP2 disco-interacting protein 2 homolog Ba</fullName>
    </submittedName>
</protein>
<gene>
    <name evidence="2" type="primary">DIP2BA</name>
</gene>
<dbReference type="EMBL" id="HAEF01008490">
    <property type="protein sequence ID" value="SBR46703.1"/>
    <property type="molecule type" value="Transcribed_RNA"/>
</dbReference>
<feature type="non-terminal residue" evidence="2">
    <location>
        <position position="50"/>
    </location>
</feature>
<reference evidence="2" key="2">
    <citation type="submission" date="2016-06" db="EMBL/GenBank/DDBJ databases">
        <title>The genome of a short-lived fish provides insights into sex chromosome evolution and the genetic control of aging.</title>
        <authorList>
            <person name="Reichwald K."/>
            <person name="Felder M."/>
            <person name="Petzold A."/>
            <person name="Koch P."/>
            <person name="Groth M."/>
            <person name="Platzer M."/>
        </authorList>
    </citation>
    <scope>NUCLEOTIDE SEQUENCE</scope>
    <source>
        <tissue evidence="2">Brain</tissue>
    </source>
</reference>
<dbReference type="AlphaFoldDB" id="A0A1A8LQA3"/>
<feature type="region of interest" description="Disordered" evidence="1">
    <location>
        <begin position="1"/>
        <end position="50"/>
    </location>
</feature>
<name>A0A1A8LQA3_9TELE</name>